<dbReference type="OrthoDB" id="3774052at2"/>
<dbReference type="Proteomes" id="UP000062255">
    <property type="component" value="Chromosome"/>
</dbReference>
<dbReference type="SFLD" id="SFLDG01129">
    <property type="entry name" value="C1.5:_HAD__Beta-PGM__Phosphata"/>
    <property type="match status" value="1"/>
</dbReference>
<proteinExistence type="inferred from homology"/>
<evidence type="ECO:0000256" key="2">
    <source>
        <dbReference type="ARBA" id="ARBA00022801"/>
    </source>
</evidence>
<dbReference type="SUPFAM" id="SSF56784">
    <property type="entry name" value="HAD-like"/>
    <property type="match status" value="1"/>
</dbReference>
<comment type="similarity">
    <text evidence="1">Belongs to the HAD-like hydrolase superfamily. S-2-haloalkanoic acid dehalogenase family.</text>
</comment>
<accession>A0A0K0XA25</accession>
<dbReference type="InterPro" id="IPR023198">
    <property type="entry name" value="PGP-like_dom2"/>
</dbReference>
<dbReference type="PANTHER" id="PTHR43316">
    <property type="entry name" value="HYDROLASE, HALOACID DELAHOGENASE-RELATED"/>
    <property type="match status" value="1"/>
</dbReference>
<dbReference type="NCBIfam" id="TIGR01428">
    <property type="entry name" value="HAD_type_II"/>
    <property type="match status" value="1"/>
</dbReference>
<dbReference type="InterPro" id="IPR023214">
    <property type="entry name" value="HAD_sf"/>
</dbReference>
<dbReference type="InterPro" id="IPR051540">
    <property type="entry name" value="S-2-haloacid_dehalogenase"/>
</dbReference>
<dbReference type="GO" id="GO:0019120">
    <property type="term" value="F:hydrolase activity, acting on acid halide bonds, in C-halide compounds"/>
    <property type="evidence" value="ECO:0007669"/>
    <property type="project" value="InterPro"/>
</dbReference>
<dbReference type="PATRIC" id="fig|134601.6.peg.4648"/>
<dbReference type="CDD" id="cd02588">
    <property type="entry name" value="HAD_L2-DEX"/>
    <property type="match status" value="1"/>
</dbReference>
<dbReference type="Gene3D" id="1.10.150.240">
    <property type="entry name" value="Putative phosphatase, domain 2"/>
    <property type="match status" value="1"/>
</dbReference>
<organism evidence="3 4">
    <name type="scientific">Mycolicibacterium goodii</name>
    <name type="common">Mycobacterium goodii</name>
    <dbReference type="NCBI Taxonomy" id="134601"/>
    <lineage>
        <taxon>Bacteria</taxon>
        <taxon>Bacillati</taxon>
        <taxon>Actinomycetota</taxon>
        <taxon>Actinomycetes</taxon>
        <taxon>Mycobacteriales</taxon>
        <taxon>Mycobacteriaceae</taxon>
        <taxon>Mycolicibacterium</taxon>
    </lineage>
</organism>
<evidence type="ECO:0000256" key="1">
    <source>
        <dbReference type="ARBA" id="ARBA00008106"/>
    </source>
</evidence>
<dbReference type="EMBL" id="CP012150">
    <property type="protein sequence ID" value="AKS34207.1"/>
    <property type="molecule type" value="Genomic_DNA"/>
</dbReference>
<dbReference type="STRING" id="134601.AFA91_22525"/>
<dbReference type="AlphaFoldDB" id="A0A0K0XA25"/>
<gene>
    <name evidence="3" type="ORF">AFA91_22525</name>
</gene>
<dbReference type="NCBIfam" id="TIGR01493">
    <property type="entry name" value="HAD-SF-IA-v2"/>
    <property type="match status" value="1"/>
</dbReference>
<dbReference type="Pfam" id="PF00702">
    <property type="entry name" value="Hydrolase"/>
    <property type="match status" value="1"/>
</dbReference>
<evidence type="ECO:0000313" key="3">
    <source>
        <dbReference type="EMBL" id="AKS34207.1"/>
    </source>
</evidence>
<dbReference type="PANTHER" id="PTHR43316:SF3">
    <property type="entry name" value="HALOACID DEHALOGENASE, TYPE II (AFU_ORTHOLOGUE AFUA_2G07750)-RELATED"/>
    <property type="match status" value="1"/>
</dbReference>
<keyword evidence="2" id="KW-0378">Hydrolase</keyword>
<name>A0A0K0XA25_MYCGD</name>
<protein>
    <submittedName>
        <fullName evidence="3">Haloacid dehalogenase</fullName>
    </submittedName>
</protein>
<dbReference type="KEGG" id="mgo:AFA91_22525"/>
<reference evidence="3 4" key="1">
    <citation type="submission" date="2015-07" db="EMBL/GenBank/DDBJ databases">
        <title>Complete genome sequence of Mycobacterium goodii X7B, a facultative thermophilic biodesulfurizing bacterium.</title>
        <authorList>
            <person name="Yu B."/>
            <person name="Li F."/>
            <person name="Xu P."/>
        </authorList>
    </citation>
    <scope>NUCLEOTIDE SEQUENCE [LARGE SCALE GENOMIC DNA]</scope>
    <source>
        <strain evidence="3 4">X7B</strain>
    </source>
</reference>
<dbReference type="InterPro" id="IPR006328">
    <property type="entry name" value="2-HAD"/>
</dbReference>
<dbReference type="PRINTS" id="PR00413">
    <property type="entry name" value="HADHALOGNASE"/>
</dbReference>
<dbReference type="SFLD" id="SFLDS00003">
    <property type="entry name" value="Haloacid_Dehalogenase"/>
    <property type="match status" value="1"/>
</dbReference>
<dbReference type="Gene3D" id="3.40.50.1000">
    <property type="entry name" value="HAD superfamily/HAD-like"/>
    <property type="match status" value="1"/>
</dbReference>
<sequence length="231" mass="25359">MALRALVFDVFGTLVDWRSGVADAFRSAGTAGDPEELADAWRARYRPILDEVNDGLRPWGNFDELHLATLQDVLSEREIALPPDQLNSLVQAWHRLDPWPDVRDGLELLRSDFLTAPLSNGHVRLVVDLARHGDLRFDCILSAELAHAYKPAPQTYLTAAHLLDVDPSEVMLVAAHPSDLAGARAGGLRTAFIDRPLEHGPATPKRSDRKADVSAGDLHELARLLADAGFN</sequence>
<dbReference type="InterPro" id="IPR036412">
    <property type="entry name" value="HAD-like_sf"/>
</dbReference>
<evidence type="ECO:0000313" key="4">
    <source>
        <dbReference type="Proteomes" id="UP000062255"/>
    </source>
</evidence>
<dbReference type="InterPro" id="IPR006439">
    <property type="entry name" value="HAD-SF_hydro_IA"/>
</dbReference>
<dbReference type="RefSeq" id="WP_049746655.1">
    <property type="nucleotide sequence ID" value="NZ_CP012150.1"/>
</dbReference>